<dbReference type="EMBL" id="FOFB01000026">
    <property type="protein sequence ID" value="SER15977.1"/>
    <property type="molecule type" value="Genomic_DNA"/>
</dbReference>
<dbReference type="OrthoDB" id="1494696at2"/>
<reference evidence="2" key="1">
    <citation type="submission" date="2016-10" db="EMBL/GenBank/DDBJ databases">
        <authorList>
            <person name="Varghese N."/>
            <person name="Submissions S."/>
        </authorList>
    </citation>
    <scope>NUCLEOTIDE SEQUENCE [LARGE SCALE GENOMIC DNA]</scope>
    <source>
        <strain evidence="2">DSM 24740</strain>
    </source>
</reference>
<proteinExistence type="predicted"/>
<keyword evidence="2" id="KW-1185">Reference proteome</keyword>
<dbReference type="AlphaFoldDB" id="A0A1H9LXQ9"/>
<organism evidence="1 2">
    <name type="scientific">Neolewinella agarilytica</name>
    <dbReference type="NCBI Taxonomy" id="478744"/>
    <lineage>
        <taxon>Bacteria</taxon>
        <taxon>Pseudomonadati</taxon>
        <taxon>Bacteroidota</taxon>
        <taxon>Saprospiria</taxon>
        <taxon>Saprospirales</taxon>
        <taxon>Lewinellaceae</taxon>
        <taxon>Neolewinella</taxon>
    </lineage>
</organism>
<dbReference type="Proteomes" id="UP000199021">
    <property type="component" value="Unassembled WGS sequence"/>
</dbReference>
<dbReference type="InParanoid" id="A0A1H9LXQ9"/>
<evidence type="ECO:0008006" key="3">
    <source>
        <dbReference type="Google" id="ProtNLM"/>
    </source>
</evidence>
<sequence>MFLFILLYLVVYVTILTWTFTKAEIAQEYGVTRPTLRKWIRYFSSRTDYETWKRRRKFSGKEVLSLICELGWPNSTNCLTKGQIKEQCETEYQTITDMVQLNAAKLGIDINAYRNVDIFPPSLSQRIVAVMG</sequence>
<dbReference type="RefSeq" id="WP_090171879.1">
    <property type="nucleotide sequence ID" value="NZ_FOFB01000026.1"/>
</dbReference>
<protein>
    <recommendedName>
        <fullName evidence="3">Homeodomain-like domain-containing protein</fullName>
    </recommendedName>
</protein>
<evidence type="ECO:0000313" key="2">
    <source>
        <dbReference type="Proteomes" id="UP000199021"/>
    </source>
</evidence>
<name>A0A1H9LXQ9_9BACT</name>
<accession>A0A1H9LXQ9</accession>
<gene>
    <name evidence="1" type="ORF">SAMN05444359_12618</name>
</gene>
<evidence type="ECO:0000313" key="1">
    <source>
        <dbReference type="EMBL" id="SER15977.1"/>
    </source>
</evidence>